<dbReference type="EMBL" id="CP035758">
    <property type="protein sequence ID" value="QBD81477.1"/>
    <property type="molecule type" value="Genomic_DNA"/>
</dbReference>
<protein>
    <recommendedName>
        <fullName evidence="3">Tetratricopeptide repeat protein</fullName>
    </recommendedName>
</protein>
<dbReference type="SUPFAM" id="SSF48452">
    <property type="entry name" value="TPR-like"/>
    <property type="match status" value="1"/>
</dbReference>
<sequence length="149" mass="17143">MPTLTFLCPINTCRAENIWPVETCAHCGAPLAAYAHLAAHPAHLFNQGLQEARARNFRRARDLFAAVVYWCPRDREARNALAAACFELGDREEARRHWLEVLRHYATDPSAEQGLQQLSQLAAVKPAHRKLARLHKVLFAKRRRRSRRR</sequence>
<name>A0A4P6K038_KTERU</name>
<dbReference type="RefSeq" id="WP_129892538.1">
    <property type="nucleotide sequence ID" value="NZ_CP035758.1"/>
</dbReference>
<reference evidence="1 2" key="1">
    <citation type="submission" date="2019-01" db="EMBL/GenBank/DDBJ databases">
        <title>Ktedonosporobacter rubrisoli SCAWS-G2.</title>
        <authorList>
            <person name="Huang Y."/>
            <person name="Yan B."/>
        </authorList>
    </citation>
    <scope>NUCLEOTIDE SEQUENCE [LARGE SCALE GENOMIC DNA]</scope>
    <source>
        <strain evidence="1 2">SCAWS-G2</strain>
    </source>
</reference>
<accession>A0A4P6K038</accession>
<dbReference type="Proteomes" id="UP000290365">
    <property type="component" value="Chromosome"/>
</dbReference>
<evidence type="ECO:0008006" key="3">
    <source>
        <dbReference type="Google" id="ProtNLM"/>
    </source>
</evidence>
<evidence type="ECO:0000313" key="2">
    <source>
        <dbReference type="Proteomes" id="UP000290365"/>
    </source>
</evidence>
<dbReference type="OrthoDB" id="3480643at2"/>
<dbReference type="InterPro" id="IPR011990">
    <property type="entry name" value="TPR-like_helical_dom_sf"/>
</dbReference>
<keyword evidence="2" id="KW-1185">Reference proteome</keyword>
<dbReference type="Gene3D" id="1.25.40.10">
    <property type="entry name" value="Tetratricopeptide repeat domain"/>
    <property type="match status" value="1"/>
</dbReference>
<gene>
    <name evidence="1" type="ORF">EPA93_38120</name>
</gene>
<proteinExistence type="predicted"/>
<dbReference type="AlphaFoldDB" id="A0A4P6K038"/>
<organism evidence="1 2">
    <name type="scientific">Ktedonosporobacter rubrisoli</name>
    <dbReference type="NCBI Taxonomy" id="2509675"/>
    <lineage>
        <taxon>Bacteria</taxon>
        <taxon>Bacillati</taxon>
        <taxon>Chloroflexota</taxon>
        <taxon>Ktedonobacteria</taxon>
        <taxon>Ktedonobacterales</taxon>
        <taxon>Ktedonosporobacteraceae</taxon>
        <taxon>Ktedonosporobacter</taxon>
    </lineage>
</organism>
<dbReference type="KEGG" id="kbs:EPA93_38120"/>
<evidence type="ECO:0000313" key="1">
    <source>
        <dbReference type="EMBL" id="QBD81477.1"/>
    </source>
</evidence>